<dbReference type="Gene3D" id="2.170.270.10">
    <property type="entry name" value="SET domain"/>
    <property type="match status" value="1"/>
</dbReference>
<sequence>MRKGQSKEAKKENSGYTMLLNEKTRRGNFVYVEALAAGSIARFSQHACRPNAQFVEMQNRTQV</sequence>
<dbReference type="EMBL" id="QXFV01000050">
    <property type="protein sequence ID" value="KAE9051269.1"/>
    <property type="molecule type" value="Genomic_DNA"/>
</dbReference>
<evidence type="ECO:0000313" key="3">
    <source>
        <dbReference type="EMBL" id="KAE9353666.1"/>
    </source>
</evidence>
<evidence type="ECO:0008006" key="7">
    <source>
        <dbReference type="Google" id="ProtNLM"/>
    </source>
</evidence>
<accession>A0A6A3JBW2</accession>
<dbReference type="OrthoDB" id="97863at2759"/>
<keyword evidence="5" id="KW-1185">Reference proteome</keyword>
<dbReference type="AlphaFoldDB" id="A0A6A3JBW2"/>
<dbReference type="Proteomes" id="UP000434957">
    <property type="component" value="Unassembled WGS sequence"/>
</dbReference>
<protein>
    <recommendedName>
        <fullName evidence="7">SET domain-containing protein</fullName>
    </recommendedName>
</protein>
<proteinExistence type="predicted"/>
<evidence type="ECO:0000313" key="4">
    <source>
        <dbReference type="Proteomes" id="UP000429607"/>
    </source>
</evidence>
<evidence type="ECO:0000313" key="1">
    <source>
        <dbReference type="EMBL" id="KAE8991702.1"/>
    </source>
</evidence>
<dbReference type="Proteomes" id="UP000435112">
    <property type="component" value="Unassembled WGS sequence"/>
</dbReference>
<name>A0A6A3JBW2_9STRA</name>
<dbReference type="InterPro" id="IPR046341">
    <property type="entry name" value="SET_dom_sf"/>
</dbReference>
<comment type="caution">
    <text evidence="1">The sequence shown here is derived from an EMBL/GenBank/DDBJ whole genome shotgun (WGS) entry which is preliminary data.</text>
</comment>
<reference evidence="4 6" key="1">
    <citation type="submission" date="2018-09" db="EMBL/GenBank/DDBJ databases">
        <title>Genomic investigation of the strawberry pathogen Phytophthora fragariae indicates pathogenicity is determined by transcriptional variation in three key races.</title>
        <authorList>
            <person name="Adams T.M."/>
            <person name="Armitage A.D."/>
            <person name="Sobczyk M.K."/>
            <person name="Bates H.J."/>
            <person name="Dunwell J.M."/>
            <person name="Nellist C.F."/>
            <person name="Harrison R.J."/>
        </authorList>
    </citation>
    <scope>NUCLEOTIDE SEQUENCE [LARGE SCALE GENOMIC DNA]</scope>
    <source>
        <strain evidence="2 4">SCRP249</strain>
        <strain evidence="1 6">SCRP324</strain>
        <strain evidence="3 5">SCRP333</strain>
    </source>
</reference>
<gene>
    <name evidence="2" type="ORF">PR001_g1589</name>
    <name evidence="1" type="ORF">PR002_g20771</name>
    <name evidence="3" type="ORF">PR003_g3741</name>
</gene>
<evidence type="ECO:0000313" key="6">
    <source>
        <dbReference type="Proteomes" id="UP000435112"/>
    </source>
</evidence>
<organism evidence="1 6">
    <name type="scientific">Phytophthora rubi</name>
    <dbReference type="NCBI Taxonomy" id="129364"/>
    <lineage>
        <taxon>Eukaryota</taxon>
        <taxon>Sar</taxon>
        <taxon>Stramenopiles</taxon>
        <taxon>Oomycota</taxon>
        <taxon>Peronosporomycetes</taxon>
        <taxon>Peronosporales</taxon>
        <taxon>Peronosporaceae</taxon>
        <taxon>Phytophthora</taxon>
    </lineage>
</organism>
<evidence type="ECO:0000313" key="2">
    <source>
        <dbReference type="EMBL" id="KAE9051269.1"/>
    </source>
</evidence>
<dbReference type="Proteomes" id="UP000429607">
    <property type="component" value="Unassembled WGS sequence"/>
</dbReference>
<dbReference type="EMBL" id="QXFU01002019">
    <property type="protein sequence ID" value="KAE8991702.1"/>
    <property type="molecule type" value="Genomic_DNA"/>
</dbReference>
<dbReference type="EMBL" id="QXFT01000134">
    <property type="protein sequence ID" value="KAE9353666.1"/>
    <property type="molecule type" value="Genomic_DNA"/>
</dbReference>
<dbReference type="SUPFAM" id="SSF82199">
    <property type="entry name" value="SET domain"/>
    <property type="match status" value="1"/>
</dbReference>
<evidence type="ECO:0000313" key="5">
    <source>
        <dbReference type="Proteomes" id="UP000434957"/>
    </source>
</evidence>